<feature type="region of interest" description="Disordered" evidence="1">
    <location>
        <begin position="38"/>
        <end position="57"/>
    </location>
</feature>
<evidence type="ECO:0000256" key="2">
    <source>
        <dbReference type="SAM" id="SignalP"/>
    </source>
</evidence>
<comment type="caution">
    <text evidence="3">The sequence shown here is derived from an EMBL/GenBank/DDBJ whole genome shotgun (WGS) entry which is preliminary data.</text>
</comment>
<protein>
    <recommendedName>
        <fullName evidence="5">Secreted protein</fullName>
    </recommendedName>
</protein>
<reference evidence="3" key="2">
    <citation type="submission" date="2023-06" db="EMBL/GenBank/DDBJ databases">
        <authorList>
            <consortium name="Lawrence Berkeley National Laboratory"/>
            <person name="Haridas S."/>
            <person name="Hensen N."/>
            <person name="Bonometti L."/>
            <person name="Westerberg I."/>
            <person name="Brannstrom I.O."/>
            <person name="Guillou S."/>
            <person name="Cros-Aarteil S."/>
            <person name="Calhoun S."/>
            <person name="Kuo A."/>
            <person name="Mondo S."/>
            <person name="Pangilinan J."/>
            <person name="Riley R."/>
            <person name="Labutti K."/>
            <person name="Andreopoulos B."/>
            <person name="Lipzen A."/>
            <person name="Chen C."/>
            <person name="Yanf M."/>
            <person name="Daum C."/>
            <person name="Ng V."/>
            <person name="Clum A."/>
            <person name="Steindorff A."/>
            <person name="Ohm R."/>
            <person name="Martin F."/>
            <person name="Silar P."/>
            <person name="Natvig D."/>
            <person name="Lalanne C."/>
            <person name="Gautier V."/>
            <person name="Ament-Velasquez S.L."/>
            <person name="Kruys A."/>
            <person name="Hutchinson M.I."/>
            <person name="Powell A.J."/>
            <person name="Barry K."/>
            <person name="Miller A.N."/>
            <person name="Grigoriev I.V."/>
            <person name="Debuchy R."/>
            <person name="Gladieux P."/>
            <person name="Thoren M.H."/>
            <person name="Johannesson H."/>
        </authorList>
    </citation>
    <scope>NUCLEOTIDE SEQUENCE</scope>
    <source>
        <strain evidence="3">SMH4131-1</strain>
    </source>
</reference>
<keyword evidence="2" id="KW-0732">Signal</keyword>
<evidence type="ECO:0000256" key="1">
    <source>
        <dbReference type="SAM" id="MobiDB-lite"/>
    </source>
</evidence>
<reference evidence="3" key="1">
    <citation type="journal article" date="2023" name="Mol. Phylogenet. Evol.">
        <title>Genome-scale phylogeny and comparative genomics of the fungal order Sordariales.</title>
        <authorList>
            <person name="Hensen N."/>
            <person name="Bonometti L."/>
            <person name="Westerberg I."/>
            <person name="Brannstrom I.O."/>
            <person name="Guillou S."/>
            <person name="Cros-Aarteil S."/>
            <person name="Calhoun S."/>
            <person name="Haridas S."/>
            <person name="Kuo A."/>
            <person name="Mondo S."/>
            <person name="Pangilinan J."/>
            <person name="Riley R."/>
            <person name="LaButti K."/>
            <person name="Andreopoulos B."/>
            <person name="Lipzen A."/>
            <person name="Chen C."/>
            <person name="Yan M."/>
            <person name="Daum C."/>
            <person name="Ng V."/>
            <person name="Clum A."/>
            <person name="Steindorff A."/>
            <person name="Ohm R.A."/>
            <person name="Martin F."/>
            <person name="Silar P."/>
            <person name="Natvig D.O."/>
            <person name="Lalanne C."/>
            <person name="Gautier V."/>
            <person name="Ament-Velasquez S.L."/>
            <person name="Kruys A."/>
            <person name="Hutchinson M.I."/>
            <person name="Powell A.J."/>
            <person name="Barry K."/>
            <person name="Miller A.N."/>
            <person name="Grigoriev I.V."/>
            <person name="Debuchy R."/>
            <person name="Gladieux P."/>
            <person name="Hiltunen Thoren M."/>
            <person name="Johannesson H."/>
        </authorList>
    </citation>
    <scope>NUCLEOTIDE SEQUENCE</scope>
    <source>
        <strain evidence="3">SMH4131-1</strain>
    </source>
</reference>
<name>A0AAE0I912_9PEZI</name>
<feature type="chain" id="PRO_5041970736" description="Secreted protein" evidence="2">
    <location>
        <begin position="24"/>
        <end position="110"/>
    </location>
</feature>
<dbReference type="EMBL" id="JAUEPO010000005">
    <property type="protein sequence ID" value="KAK3320782.1"/>
    <property type="molecule type" value="Genomic_DNA"/>
</dbReference>
<evidence type="ECO:0008006" key="5">
    <source>
        <dbReference type="Google" id="ProtNLM"/>
    </source>
</evidence>
<dbReference type="Proteomes" id="UP001286456">
    <property type="component" value="Unassembled WGS sequence"/>
</dbReference>
<feature type="signal peptide" evidence="2">
    <location>
        <begin position="1"/>
        <end position="23"/>
    </location>
</feature>
<sequence length="110" mass="12064">MCTLYRWMVRLAAGCWLLASGSAPTNIPRFMFSLLDANPGRKDEEGESGDGRRRTADEAEVKGGVCRFDLLKGRQGQVPDQTIPIVGLRSFPARFLNGHDFNPIALAIGN</sequence>
<organism evidence="3 4">
    <name type="scientific">Cercophora scortea</name>
    <dbReference type="NCBI Taxonomy" id="314031"/>
    <lineage>
        <taxon>Eukaryota</taxon>
        <taxon>Fungi</taxon>
        <taxon>Dikarya</taxon>
        <taxon>Ascomycota</taxon>
        <taxon>Pezizomycotina</taxon>
        <taxon>Sordariomycetes</taxon>
        <taxon>Sordariomycetidae</taxon>
        <taxon>Sordariales</taxon>
        <taxon>Lasiosphaeriaceae</taxon>
        <taxon>Cercophora</taxon>
    </lineage>
</organism>
<keyword evidence="4" id="KW-1185">Reference proteome</keyword>
<proteinExistence type="predicted"/>
<evidence type="ECO:0000313" key="4">
    <source>
        <dbReference type="Proteomes" id="UP001286456"/>
    </source>
</evidence>
<feature type="compositionally biased region" description="Basic and acidic residues" evidence="1">
    <location>
        <begin position="39"/>
        <end position="57"/>
    </location>
</feature>
<gene>
    <name evidence="3" type="ORF">B0T19DRAFT_403406</name>
</gene>
<accession>A0AAE0I912</accession>
<dbReference type="AlphaFoldDB" id="A0AAE0I912"/>
<evidence type="ECO:0000313" key="3">
    <source>
        <dbReference type="EMBL" id="KAK3320782.1"/>
    </source>
</evidence>